<comment type="caution">
    <text evidence="2">The sequence shown here is derived from an EMBL/GenBank/DDBJ whole genome shotgun (WGS) entry which is preliminary data.</text>
</comment>
<dbReference type="EMBL" id="ASGP02000007">
    <property type="protein sequence ID" value="KAH9497607.1"/>
    <property type="molecule type" value="Genomic_DNA"/>
</dbReference>
<feature type="region of interest" description="Disordered" evidence="1">
    <location>
        <begin position="49"/>
        <end position="68"/>
    </location>
</feature>
<reference evidence="2" key="2">
    <citation type="journal article" date="2022" name="Res Sq">
        <title>Comparative Genomics Reveals Insights into the Divergent Evolution of Astigmatic Mites and Household Pest Adaptations.</title>
        <authorList>
            <person name="Xiong Q."/>
            <person name="Wan A.T.-Y."/>
            <person name="Liu X.-Y."/>
            <person name="Fung C.S.-H."/>
            <person name="Xiao X."/>
            <person name="Malainual N."/>
            <person name="Hou J."/>
            <person name="Wang L."/>
            <person name="Wang M."/>
            <person name="Yang K."/>
            <person name="Cui Y."/>
            <person name="Leung E."/>
            <person name="Nong W."/>
            <person name="Shin S.-K."/>
            <person name="Au S."/>
            <person name="Jeong K.Y."/>
            <person name="Chew F.T."/>
            <person name="Hui J."/>
            <person name="Leung T.F."/>
            <person name="Tungtrongchitr A."/>
            <person name="Zhong N."/>
            <person name="Liu Z."/>
            <person name="Tsui S."/>
        </authorList>
    </citation>
    <scope>NUCLEOTIDE SEQUENCE</scope>
    <source>
        <strain evidence="2">Derf</strain>
        <tissue evidence="2">Whole organism</tissue>
    </source>
</reference>
<evidence type="ECO:0000313" key="2">
    <source>
        <dbReference type="EMBL" id="KAH9497607.1"/>
    </source>
</evidence>
<sequence>MTGKKNLTMNQLIFDSKNHSIFKLFFYHLFFRRCLRGRRFCLLCSCVDDDDDDDDEGNDGSNNAKKNGSRCFKAATVSFGSINSLLLKNSSLCCESTNGNTFNSSSTTDI</sequence>
<keyword evidence="3" id="KW-1185">Reference proteome</keyword>
<evidence type="ECO:0000256" key="1">
    <source>
        <dbReference type="SAM" id="MobiDB-lite"/>
    </source>
</evidence>
<reference evidence="2" key="1">
    <citation type="submission" date="2013-05" db="EMBL/GenBank/DDBJ databases">
        <authorList>
            <person name="Yim A.K.Y."/>
            <person name="Chan T.F."/>
            <person name="Ji K.M."/>
            <person name="Liu X.Y."/>
            <person name="Zhou J.W."/>
            <person name="Li R.Q."/>
            <person name="Yang K.Y."/>
            <person name="Li J."/>
            <person name="Li M."/>
            <person name="Law P.T.W."/>
            <person name="Wu Y.L."/>
            <person name="Cai Z.L."/>
            <person name="Qin H."/>
            <person name="Bao Y."/>
            <person name="Leung R.K.K."/>
            <person name="Ng P.K.S."/>
            <person name="Zou J."/>
            <person name="Zhong X.J."/>
            <person name="Ran P.X."/>
            <person name="Zhong N.S."/>
            <person name="Liu Z.G."/>
            <person name="Tsui S.K.W."/>
        </authorList>
    </citation>
    <scope>NUCLEOTIDE SEQUENCE</scope>
    <source>
        <strain evidence="2">Derf</strain>
        <tissue evidence="2">Whole organism</tissue>
    </source>
</reference>
<dbReference type="AlphaFoldDB" id="A0A922HML8"/>
<organism evidence="2 3">
    <name type="scientific">Dermatophagoides farinae</name>
    <name type="common">American house dust mite</name>
    <dbReference type="NCBI Taxonomy" id="6954"/>
    <lineage>
        <taxon>Eukaryota</taxon>
        <taxon>Metazoa</taxon>
        <taxon>Ecdysozoa</taxon>
        <taxon>Arthropoda</taxon>
        <taxon>Chelicerata</taxon>
        <taxon>Arachnida</taxon>
        <taxon>Acari</taxon>
        <taxon>Acariformes</taxon>
        <taxon>Sarcoptiformes</taxon>
        <taxon>Astigmata</taxon>
        <taxon>Psoroptidia</taxon>
        <taxon>Analgoidea</taxon>
        <taxon>Pyroglyphidae</taxon>
        <taxon>Dermatophagoidinae</taxon>
        <taxon>Dermatophagoides</taxon>
    </lineage>
</organism>
<proteinExistence type="predicted"/>
<gene>
    <name evidence="2" type="ORF">DERF_013583</name>
</gene>
<accession>A0A922HML8</accession>
<dbReference type="Proteomes" id="UP000790347">
    <property type="component" value="Unassembled WGS sequence"/>
</dbReference>
<name>A0A922HML8_DERFA</name>
<protein>
    <submittedName>
        <fullName evidence="2">Uncharacterized protein</fullName>
    </submittedName>
</protein>
<evidence type="ECO:0000313" key="3">
    <source>
        <dbReference type="Proteomes" id="UP000790347"/>
    </source>
</evidence>
<feature type="compositionally biased region" description="Acidic residues" evidence="1">
    <location>
        <begin position="49"/>
        <end position="58"/>
    </location>
</feature>